<gene>
    <name evidence="2" type="ORF">PRV_02085</name>
</gene>
<dbReference type="AlphaFoldDB" id="U5NCT9"/>
<accession>U5NCT9</accession>
<dbReference type="EMBL" id="CP006771">
    <property type="protein sequence ID" value="AGX89155.1"/>
    <property type="molecule type" value="Genomic_DNA"/>
</dbReference>
<dbReference type="RefSeq" id="WP_022770019.1">
    <property type="nucleotide sequence ID" value="NC_022575.1"/>
</dbReference>
<evidence type="ECO:0000313" key="3">
    <source>
        <dbReference type="Proteomes" id="UP000017119"/>
    </source>
</evidence>
<feature type="compositionally biased region" description="Low complexity" evidence="1">
    <location>
        <begin position="175"/>
        <end position="188"/>
    </location>
</feature>
<keyword evidence="3" id="KW-1185">Reference proteome</keyword>
<proteinExistence type="predicted"/>
<dbReference type="HOGENOM" id="CLU_103312_0_0_14"/>
<dbReference type="KEGG" id="mpv:PRV_02085"/>
<sequence>MFFPAKAIALSTASLGTLGISSYLIPNNLKNNLNLEKFFKDSKSPYYSQNTAVFVDEQKEKEEKIEPLLNNLALGISATNNRKEEKLENMKKILELILKTEEDINSLYEKSSKVVQLIFDLSKNLSEQQISKLNKQSNLEEIKYYKELLKKLNQSIENGKNNFDKFAKIIEEATKSSNNKNAKSDSAAGGEKQERKRKQN</sequence>
<evidence type="ECO:0000256" key="1">
    <source>
        <dbReference type="SAM" id="MobiDB-lite"/>
    </source>
</evidence>
<dbReference type="Proteomes" id="UP000017119">
    <property type="component" value="Chromosome"/>
</dbReference>
<feature type="region of interest" description="Disordered" evidence="1">
    <location>
        <begin position="174"/>
        <end position="200"/>
    </location>
</feature>
<dbReference type="PATRIC" id="fig|1403316.3.peg.386"/>
<organism evidence="2 3">
    <name type="scientific">Mycoplasma parvum str. Indiana</name>
    <dbReference type="NCBI Taxonomy" id="1403316"/>
    <lineage>
        <taxon>Bacteria</taxon>
        <taxon>Bacillati</taxon>
        <taxon>Mycoplasmatota</taxon>
        <taxon>Mollicutes</taxon>
        <taxon>Mycoplasmataceae</taxon>
        <taxon>Mycoplasma</taxon>
    </lineage>
</organism>
<protein>
    <submittedName>
        <fullName evidence="2">Uncharacterized protein</fullName>
    </submittedName>
</protein>
<evidence type="ECO:0000313" key="2">
    <source>
        <dbReference type="EMBL" id="AGX89155.1"/>
    </source>
</evidence>
<dbReference type="STRING" id="1403316.PRV_02085"/>
<reference evidence="2 3" key="1">
    <citation type="journal article" date="2013" name="Genome Announc.">
        <title>Genome Sequence of Mycoplasma parvum (Formerly Eperythrozoon parvum), a Diminutive Hemoplasma of the Pig.</title>
        <authorList>
            <person name="do Nascimento N.C."/>
            <person name="Dos Santos A.P."/>
            <person name="Chu Y."/>
            <person name="Guimaraes A.M."/>
            <person name="Pagliaro A."/>
            <person name="Messick J.B."/>
        </authorList>
    </citation>
    <scope>NUCLEOTIDE SEQUENCE [LARGE SCALE GENOMIC DNA]</scope>
    <source>
        <strain evidence="2 3">Indiana</strain>
    </source>
</reference>
<name>U5NCT9_9MOLU</name>